<dbReference type="InterPro" id="IPR008972">
    <property type="entry name" value="Cupredoxin"/>
</dbReference>
<dbReference type="GO" id="GO:0030134">
    <property type="term" value="C:COPII-coated ER to Golgi transport vesicle"/>
    <property type="evidence" value="ECO:0007669"/>
    <property type="project" value="UniProtKB-ARBA"/>
</dbReference>
<dbReference type="CDD" id="cd14454">
    <property type="entry name" value="CuRO_4_FV_like"/>
    <property type="match status" value="1"/>
</dbReference>
<evidence type="ECO:0000256" key="1">
    <source>
        <dbReference type="ARBA" id="ARBA00004613"/>
    </source>
</evidence>
<feature type="compositionally biased region" description="Low complexity" evidence="16">
    <location>
        <begin position="1222"/>
        <end position="1231"/>
    </location>
</feature>
<dbReference type="Gene3D" id="2.60.120.260">
    <property type="entry name" value="Galactose-binding domain-like"/>
    <property type="match status" value="2"/>
</dbReference>
<evidence type="ECO:0000256" key="7">
    <source>
        <dbReference type="ARBA" id="ARBA00022737"/>
    </source>
</evidence>
<dbReference type="FunFam" id="2.60.40.420:FF:000056">
    <property type="entry name" value="Coagulation factor V"/>
    <property type="match status" value="1"/>
</dbReference>
<keyword evidence="5" id="KW-0479">Metal-binding</keyword>
<dbReference type="Proteomes" id="UP000233200">
    <property type="component" value="Unplaced"/>
</dbReference>
<sequence length="2220" mass="251792">MFPCCPRLWVLVVLGTSWVGWGRQGTEAVQLRQFYVAAQGISWSYRPESTNSSLNLSATSFKKIVYREYEPYFKKEKPQSSISGLLGPTLYAEVGDIIKVHFKNKADKPLSIHPQGIRYSKLSEGASYLDHTFPVEKMDDAVAPGREYTYEWSISEDSGPTHDDPPCLTHIYYSHENLIEDFNSGLIGPLLICKKGILTEDGKQKTFDKQILLLFAVFDESKSWSQSSSLMYTVNGYVNGTMPDITVCAHDHISWHLLGMSSGPELFSIHFNGQVLEQNHHKVSAITLVSATSTTANMTVGPEGKWIISSLTPKHLQAGMQAYIDIKNCPKKTRNPKKITREQRRHMKRWEYFIAAEEIIWDYAPVIPANMDKKYRSQHLDNFSNQIGKLYKKVMYTQYEDESFTKRTVNPNMKEDGILGPIIRAQVRDTLKIVFKNMASRPYSIYPHGVTFSPYEDEVNSSFTSGRNNTMIRAVQPGETYTYKWNILEFDEPTENDAQCLTRPYYSDVDIMRDIASGLIGLLLICKSRSLDRRGIQRAADIEQQAVFAVFDENKSWYLEDNINKFCENPDEVKRDDPKFYESNIMSNFTLSAINGYVPESITTLGFCFDDTVQWHFCSVGTQNEILTIHFTGHSFIYGKRHEDTLTLFPMRGESVTVTMDNVGTWMLTSMNSSPRSKKLRLKFRDVKCIPDDDEDSYEIFEPPESTVTATRKMHDRLETEDEESDTDYDYQSRLAAALGIRSFRNSSLNQEEEEYNLTALVLENGTEFISSNTDIIVGSNYSSPNNTSKLTVNNLAEPQKTPSHRQATTAGSSLRHLTGKNLVLNSSTAEHSSPYSEDPIEDPLQPDVTGIHLLSLGAREFKNQEHAKHKGPKVERDQAAKHGFSWMKLLAHKVGRHLSQDTGSPSRVRPWEDLPSDLLLLKQNNSPKILVGRWHLASEKGSYEIIQDTDEDTAVNNRLISPQNASRAWGESTPLANKPEKQSGHSKFPRVRHKSLQVRQDGGKSRLKKSQFLIKTRKKKKEKRTHHAPLSPRTFHPLRSEAYNTFSERRLNHSLLLHKSNETSLPKDLNQTLPSMDFSWIASLPDHNQNSSNDTGQTSSPPGLYQIEPPEEHYETFPIQDPDEMHSTSDPSHRSFSPELSEMLEYDRSHKSFPTDISQMSPSSEHEVWQTVTSPDLSQVTLSPELSQTNFSPDLSHTTLSPELSQTNLSPALDQMPMSPDLSHTTLSPDLSHTTLSLDLSQTNLSPELSQTNLSPALGQMPLSPDLSHTTLSPDLNFSHTTLSPDLNLSQTNLSPELSQTNLSPDLSEMPLSPDLNFSHTTLSLDLSQTNLSPELSQTNLSPTLGQMPLSPDLNLSHTTLSLDLSQTNLSPELSQTNLSPDFSEMPLSPDFSHTTLSSDLSQTNLSAELSQTNLSPALRQMPLSPDLSQVTVSSDISETTLLPDFSQMSPPLDLDQIFYPSESSQSLHLPEFNETFPYPDLGQMPSPSSPTLNDTFLSKEFNPLVIVGLSKDGTDYIEIIPKEEVQSSEDDYAEIDYVPYDDPYKTDVRTNINSSRNPDNIAAWYLRSNNGNRRNYYIAAEEISWDYSEFVQRETDIEDSDDIPEDTVYKKVVFRKYLDSTFTKRDPRGEYEEHLGILGPIIRAEVDDVIQVRFKNLASRPYSLHAHGLSYEKSSEGKTYEDDSPEWFKEDNAVQPNSSYTYVWHATDRSGPESPGSACRAWAYYSAVNPEKDIHSGLIGPLLICQKGILHKDSNMPVDMREFVLLFMTFDEKKSWYYEKKSRSSWRLTSSEVKKSHEFHAINGMIYSLPGLRMYEQEWVRLHLLNIGGSQDIHVVHFHGQTLLENGNKQHQLGVWALLPGAFKTLEMKASKPGWWLLNTEVGENQRAGMQTPFLIMDRDCKMPMGLSTGIISDSQIKASEFLGYWEPRLARLNNGGSYNAWSVEKLAAELASKPWIQVDMQKEVIITGIQTQGAKHYLKSCYTTEFYVAYSSNQINWQIFKGNSTRNVMYFNGNSDASTIKENQFDPPIVARYIRISPTRAYNRPTLRLELQGCEVNGCSTPLGMESGKIENKQITASSFKKSWWGDYWEPFRARLNAQGRVNAWQAKANNNKQWLQIDLLKIKKITAITTQGCKSLSSEMYVKSYTIHYSDQGVEWKPYRLKSSMVDKIFEGNTNTKGHVKNFFNPPIISRFIRVIPKTWNQSIALRLELFGCDVY</sequence>
<dbReference type="FunFam" id="2.60.40.420:FF:000050">
    <property type="entry name" value="coagulation factor V isoform X1"/>
    <property type="match status" value="1"/>
</dbReference>
<keyword evidence="4" id="KW-0765">Sulfation</keyword>
<feature type="disulfide bond" evidence="15">
    <location>
        <begin position="1721"/>
        <end position="1747"/>
    </location>
</feature>
<evidence type="ECO:0000256" key="5">
    <source>
        <dbReference type="ARBA" id="ARBA00022723"/>
    </source>
</evidence>
<evidence type="ECO:0000256" key="8">
    <source>
        <dbReference type="ARBA" id="ARBA00022837"/>
    </source>
</evidence>
<proteinExistence type="inferred from homology"/>
<name>A0A2K6Q6W6_RHIRO</name>
<dbReference type="CDD" id="cd14450">
    <property type="entry name" value="CuRO_3_FV_like"/>
    <property type="match status" value="1"/>
</dbReference>
<dbReference type="Pfam" id="PF00754">
    <property type="entry name" value="F5_F8_type_C"/>
    <property type="match status" value="2"/>
</dbReference>
<dbReference type="PROSITE" id="PS01285">
    <property type="entry name" value="FA58C_1"/>
    <property type="match status" value="2"/>
</dbReference>
<dbReference type="GO" id="GO:0005886">
    <property type="term" value="C:plasma membrane"/>
    <property type="evidence" value="ECO:0007669"/>
    <property type="project" value="TreeGrafter"/>
</dbReference>
<keyword evidence="9 15" id="KW-1015">Disulfide bond</keyword>
<dbReference type="Pfam" id="PF07732">
    <property type="entry name" value="Cu-oxidase_3"/>
    <property type="match status" value="2"/>
</dbReference>
<dbReference type="GO" id="GO:0033116">
    <property type="term" value="C:endoplasmic reticulum-Golgi intermediate compartment membrane"/>
    <property type="evidence" value="ECO:0007669"/>
    <property type="project" value="UniProtKB-ARBA"/>
</dbReference>
<feature type="region of interest" description="Disordered" evidence="16">
    <location>
        <begin position="1249"/>
        <end position="1309"/>
    </location>
</feature>
<dbReference type="InterPro" id="IPR033138">
    <property type="entry name" value="Cu_oxidase_CS"/>
</dbReference>
<evidence type="ECO:0000313" key="20">
    <source>
        <dbReference type="Proteomes" id="UP000233200"/>
    </source>
</evidence>
<dbReference type="InterPro" id="IPR000421">
    <property type="entry name" value="FA58C"/>
</dbReference>
<dbReference type="PIRSF" id="PIRSF000354">
    <property type="entry name" value="Factors_V_VIII"/>
    <property type="match status" value="1"/>
</dbReference>
<evidence type="ECO:0000256" key="17">
    <source>
        <dbReference type="SAM" id="SignalP"/>
    </source>
</evidence>
<evidence type="ECO:0000256" key="9">
    <source>
        <dbReference type="ARBA" id="ARBA00023157"/>
    </source>
</evidence>
<dbReference type="PANTHER" id="PTHR46806:SF10">
    <property type="entry name" value="COAGULATION FACTOR V"/>
    <property type="match status" value="1"/>
</dbReference>
<feature type="compositionally biased region" description="Basic and acidic residues" evidence="16">
    <location>
        <begin position="1124"/>
        <end position="1134"/>
    </location>
</feature>
<comment type="subunit">
    <text evidence="12">Factor Va, the activated form of factor V, is composed of a heavy chain and a light chain, non-covalently bound. The interaction between the two chains is calcium-dependent. Forms heterodimer with SERPINA5.</text>
</comment>
<feature type="compositionally biased region" description="Basic residues" evidence="16">
    <location>
        <begin position="988"/>
        <end position="997"/>
    </location>
</feature>
<feature type="signal peptide" evidence="17">
    <location>
        <begin position="1"/>
        <end position="22"/>
    </location>
</feature>
<evidence type="ECO:0000256" key="6">
    <source>
        <dbReference type="ARBA" id="ARBA00022729"/>
    </source>
</evidence>
<evidence type="ECO:0000256" key="10">
    <source>
        <dbReference type="ARBA" id="ARBA00023180"/>
    </source>
</evidence>
<dbReference type="InterPro" id="IPR008979">
    <property type="entry name" value="Galactose-bd-like_sf"/>
</dbReference>
<keyword evidence="6 17" id="KW-0732">Signal</keyword>
<dbReference type="GeneTree" id="ENSGT00940000158556"/>
<evidence type="ECO:0000256" key="12">
    <source>
        <dbReference type="ARBA" id="ARBA00062779"/>
    </source>
</evidence>
<feature type="region of interest" description="Disordered" evidence="16">
    <location>
        <begin position="1153"/>
        <end position="1173"/>
    </location>
</feature>
<dbReference type="PROSITE" id="PS00079">
    <property type="entry name" value="MULTICOPPER_OXIDASE1"/>
    <property type="match status" value="1"/>
</dbReference>
<feature type="region of interest" description="Disordered" evidence="16">
    <location>
        <begin position="966"/>
        <end position="1009"/>
    </location>
</feature>
<dbReference type="PANTHER" id="PTHR46806">
    <property type="entry name" value="F5/8 TYPE C DOMAIN-CONTAINING PROTEIN"/>
    <property type="match status" value="1"/>
</dbReference>
<feature type="disulfide bond" evidence="15">
    <location>
        <begin position="608"/>
        <end position="689"/>
    </location>
</feature>
<evidence type="ECO:0000256" key="11">
    <source>
        <dbReference type="ARBA" id="ARBA00057948"/>
    </source>
</evidence>
<feature type="region of interest" description="Disordered" evidence="16">
    <location>
        <begin position="1017"/>
        <end position="1036"/>
    </location>
</feature>
<organism evidence="19 20">
    <name type="scientific">Rhinopithecus roxellana</name>
    <name type="common">Golden snub-nosed monkey</name>
    <name type="synonym">Pygathrix roxellana</name>
    <dbReference type="NCBI Taxonomy" id="61622"/>
    <lineage>
        <taxon>Eukaryota</taxon>
        <taxon>Metazoa</taxon>
        <taxon>Chordata</taxon>
        <taxon>Craniata</taxon>
        <taxon>Vertebrata</taxon>
        <taxon>Euteleostomi</taxon>
        <taxon>Mammalia</taxon>
        <taxon>Eutheria</taxon>
        <taxon>Euarchontoglires</taxon>
        <taxon>Primates</taxon>
        <taxon>Haplorrhini</taxon>
        <taxon>Catarrhini</taxon>
        <taxon>Cercopithecidae</taxon>
        <taxon>Colobinae</taxon>
        <taxon>Rhinopithecus</taxon>
    </lineage>
</organism>
<reference evidence="19" key="1">
    <citation type="submission" date="2025-08" db="UniProtKB">
        <authorList>
            <consortium name="Ensembl"/>
        </authorList>
    </citation>
    <scope>IDENTIFICATION</scope>
</reference>
<keyword evidence="20" id="KW-1185">Reference proteome</keyword>
<protein>
    <recommendedName>
        <fullName evidence="13">Coagulation factor V</fullName>
    </recommendedName>
    <alternativeName>
        <fullName evidence="14">Activated protein C cofactor</fullName>
    </alternativeName>
</protein>
<dbReference type="SMART" id="SM00231">
    <property type="entry name" value="FA58C"/>
    <property type="match status" value="2"/>
</dbReference>
<dbReference type="CDD" id="cd14451">
    <property type="entry name" value="CuRO_5_FV_like"/>
    <property type="match status" value="1"/>
</dbReference>
<comment type="subcellular location">
    <subcellularLocation>
        <location evidence="1">Secreted</location>
    </subcellularLocation>
</comment>
<keyword evidence="8" id="KW-0106">Calcium</keyword>
<evidence type="ECO:0000256" key="14">
    <source>
        <dbReference type="ARBA" id="ARBA00080403"/>
    </source>
</evidence>
<evidence type="ECO:0000313" key="19">
    <source>
        <dbReference type="Ensembl" id="ENSRROP00000024531.1"/>
    </source>
</evidence>
<dbReference type="GO" id="GO:0005576">
    <property type="term" value="C:extracellular region"/>
    <property type="evidence" value="ECO:0007669"/>
    <property type="project" value="UniProtKB-SubCell"/>
</dbReference>
<dbReference type="PROSITE" id="PS01286">
    <property type="entry name" value="FA58C_2"/>
    <property type="match status" value="2"/>
</dbReference>
<dbReference type="Gene3D" id="2.60.40.420">
    <property type="entry name" value="Cupredoxins - blue copper proteins"/>
    <property type="match status" value="5"/>
</dbReference>
<keyword evidence="7" id="KW-0677">Repeat</keyword>
<feature type="compositionally biased region" description="Basic residues" evidence="16">
    <location>
        <begin position="1017"/>
        <end position="1028"/>
    </location>
</feature>
<feature type="domain" description="F5/8 type C" evidence="18">
    <location>
        <begin position="1903"/>
        <end position="2057"/>
    </location>
</feature>
<evidence type="ECO:0000256" key="3">
    <source>
        <dbReference type="ARBA" id="ARBA00022525"/>
    </source>
</evidence>
<dbReference type="InterPro" id="IPR050633">
    <property type="entry name" value="Neuropilin_MCO_CoagFactor"/>
</dbReference>
<feature type="compositionally biased region" description="Polar residues" evidence="16">
    <location>
        <begin position="1268"/>
        <end position="1306"/>
    </location>
</feature>
<feature type="disulfide bond" evidence="15">
    <location>
        <begin position="167"/>
        <end position="193"/>
    </location>
</feature>
<feature type="chain" id="PRO_5014326389" description="Coagulation factor V" evidence="17">
    <location>
        <begin position="23"/>
        <end position="2220"/>
    </location>
</feature>
<dbReference type="CDD" id="cd00057">
    <property type="entry name" value="FA58C"/>
    <property type="match status" value="2"/>
</dbReference>
<dbReference type="FunFam" id="2.60.120.260:FF:000002">
    <property type="entry name" value="Coagulation factor VIII"/>
    <property type="match status" value="2"/>
</dbReference>
<comment type="function">
    <text evidence="11">Central regulator of hemostasis. It serves as a critical cofactor for the prothrombinase activity of factor Xa that results in the activation of prothrombin to thrombin.</text>
</comment>
<evidence type="ECO:0000256" key="16">
    <source>
        <dbReference type="SAM" id="MobiDB-lite"/>
    </source>
</evidence>
<dbReference type="InterPro" id="IPR024715">
    <property type="entry name" value="Factor_5/8-like"/>
</dbReference>
<dbReference type="Gene3D" id="2.160.20.80">
    <property type="entry name" value="E3 ubiquitin-protein ligase SopA"/>
    <property type="match status" value="1"/>
</dbReference>
<dbReference type="SUPFAM" id="SSF49785">
    <property type="entry name" value="Galactose-binding domain-like"/>
    <property type="match status" value="2"/>
</dbReference>
<dbReference type="FunFam" id="2.60.40.420:FF:000068">
    <property type="entry name" value="coagulation factor V isoform X1"/>
    <property type="match status" value="1"/>
</dbReference>
<reference evidence="19" key="2">
    <citation type="submission" date="2025-09" db="UniProtKB">
        <authorList>
            <consortium name="Ensembl"/>
        </authorList>
    </citation>
    <scope>IDENTIFICATION</scope>
</reference>
<dbReference type="OMA" id="YQSNIMS"/>
<dbReference type="GO" id="GO:0005507">
    <property type="term" value="F:copper ion binding"/>
    <property type="evidence" value="ECO:0007669"/>
    <property type="project" value="InterPro"/>
</dbReference>
<feature type="compositionally biased region" description="Polar residues" evidence="16">
    <location>
        <begin position="1087"/>
        <end position="1102"/>
    </location>
</feature>
<dbReference type="Ensembl" id="ENSRROT00000048744.1">
    <property type="protein sequence ID" value="ENSRROP00000024531.1"/>
    <property type="gene ID" value="ENSRROG00000036062.1"/>
</dbReference>
<feature type="region of interest" description="Disordered" evidence="16">
    <location>
        <begin position="1085"/>
        <end position="1138"/>
    </location>
</feature>
<feature type="disulfide bond" evidence="15">
    <location>
        <begin position="500"/>
        <end position="526"/>
    </location>
</feature>
<dbReference type="InterPro" id="IPR011707">
    <property type="entry name" value="Cu-oxidase-like_N"/>
</dbReference>
<feature type="disulfide bond" evidence="15">
    <location>
        <begin position="248"/>
        <end position="329"/>
    </location>
</feature>
<gene>
    <name evidence="19" type="primary">F5</name>
</gene>
<dbReference type="GO" id="GO:0038023">
    <property type="term" value="F:signaling receptor activity"/>
    <property type="evidence" value="ECO:0007669"/>
    <property type="project" value="TreeGrafter"/>
</dbReference>
<evidence type="ECO:0000259" key="18">
    <source>
        <dbReference type="PROSITE" id="PS50022"/>
    </source>
</evidence>
<evidence type="ECO:0000256" key="13">
    <source>
        <dbReference type="ARBA" id="ARBA00070431"/>
    </source>
</evidence>
<evidence type="ECO:0000256" key="2">
    <source>
        <dbReference type="ARBA" id="ARBA00010609"/>
    </source>
</evidence>
<keyword evidence="3" id="KW-0964">Secreted</keyword>
<keyword evidence="10" id="KW-0325">Glycoprotein</keyword>
<feature type="region of interest" description="Disordered" evidence="16">
    <location>
        <begin position="1211"/>
        <end position="1231"/>
    </location>
</feature>
<evidence type="ECO:0000256" key="4">
    <source>
        <dbReference type="ARBA" id="ARBA00022641"/>
    </source>
</evidence>
<dbReference type="SUPFAM" id="SSF49503">
    <property type="entry name" value="Cupredoxins"/>
    <property type="match status" value="6"/>
</dbReference>
<dbReference type="FunFam" id="2.60.40.420:FF:000011">
    <property type="entry name" value="Coagulation factor VIII (Predicted)"/>
    <property type="match status" value="2"/>
</dbReference>
<dbReference type="GO" id="GO:0031093">
    <property type="term" value="C:platelet alpha granule lumen"/>
    <property type="evidence" value="ECO:0007669"/>
    <property type="project" value="UniProtKB-ARBA"/>
</dbReference>
<feature type="disulfide bond" evidence="15">
    <location>
        <begin position="1903"/>
        <end position="2057"/>
    </location>
</feature>
<dbReference type="PROSITE" id="PS50022">
    <property type="entry name" value="FA58C_3"/>
    <property type="match status" value="2"/>
</dbReference>
<feature type="domain" description="F5/8 type C" evidence="18">
    <location>
        <begin position="2062"/>
        <end position="2217"/>
    </location>
</feature>
<comment type="similarity">
    <text evidence="2">Belongs to the multicopper oxidase family.</text>
</comment>
<accession>A0A2K6Q6W6</accession>
<evidence type="ECO:0000256" key="15">
    <source>
        <dbReference type="PIRSR" id="PIRSR000354-1"/>
    </source>
</evidence>